<reference evidence="1 2" key="1">
    <citation type="submission" date="2011-06" db="EMBL/GenBank/DDBJ databases">
        <authorList>
            <person name="Muzny D."/>
            <person name="Qin X."/>
            <person name="Deng J."/>
            <person name="Jiang H."/>
            <person name="Liu Y."/>
            <person name="Qu J."/>
            <person name="Song X.-Z."/>
            <person name="Zhang L."/>
            <person name="Thornton R."/>
            <person name="Coyle M."/>
            <person name="Francisco L."/>
            <person name="Jackson L."/>
            <person name="Javaid M."/>
            <person name="Korchina V."/>
            <person name="Kovar C."/>
            <person name="Mata R."/>
            <person name="Mathew T."/>
            <person name="Ngo R."/>
            <person name="Nguyen L."/>
            <person name="Nguyen N."/>
            <person name="Okwuonu G."/>
            <person name="Ongeri F."/>
            <person name="Pham C."/>
            <person name="Simmons D."/>
            <person name="Wilczek-Boney K."/>
            <person name="Hale W."/>
            <person name="Jakkamsetti A."/>
            <person name="Pham P."/>
            <person name="Ruth R."/>
            <person name="San Lucas F."/>
            <person name="Warren J."/>
            <person name="Zhang J."/>
            <person name="Zhao Z."/>
            <person name="Zhou C."/>
            <person name="Zhu D."/>
            <person name="Lee S."/>
            <person name="Bess C."/>
            <person name="Blankenburg K."/>
            <person name="Forbes L."/>
            <person name="Fu Q."/>
            <person name="Gubbala S."/>
            <person name="Hirani K."/>
            <person name="Jayaseelan J.C."/>
            <person name="Lara F."/>
            <person name="Munidasa M."/>
            <person name="Palculict T."/>
            <person name="Patil S."/>
            <person name="Pu L.-L."/>
            <person name="Saada N."/>
            <person name="Tang L."/>
            <person name="Weissenberger G."/>
            <person name="Zhu Y."/>
            <person name="Hemphill L."/>
            <person name="Shang Y."/>
            <person name="Youmans B."/>
            <person name="Ayvaz T."/>
            <person name="Ross M."/>
            <person name="Santibanez J."/>
            <person name="Aqrawi P."/>
            <person name="Gross S."/>
            <person name="Joshi V."/>
            <person name="Fowler G."/>
            <person name="Nazareth L."/>
            <person name="Reid J."/>
            <person name="Worley K."/>
            <person name="Petrosino J."/>
            <person name="Highlander S."/>
            <person name="Gibbs R."/>
        </authorList>
    </citation>
    <scope>NUCLEOTIDE SEQUENCE [LARGE SCALE GENOMIC DNA]</scope>
    <source>
        <strain evidence="1 2">ATCC 29427</strain>
    </source>
</reference>
<name>G4D407_9FIRM</name>
<dbReference type="Gene3D" id="3.40.50.880">
    <property type="match status" value="1"/>
</dbReference>
<dbReference type="PANTHER" id="PTHR10099">
    <property type="entry name" value="PHOSPHORIBOSYLFORMYLGLYCINAMIDINE SYNTHASE"/>
    <property type="match status" value="1"/>
</dbReference>
<dbReference type="GO" id="GO:0006164">
    <property type="term" value="P:purine nucleotide biosynthetic process"/>
    <property type="evidence" value="ECO:0007669"/>
    <property type="project" value="TreeGrafter"/>
</dbReference>
<dbReference type="EC" id="6.3.5.3" evidence="1"/>
<dbReference type="eggNOG" id="COG0047">
    <property type="taxonomic scope" value="Bacteria"/>
</dbReference>
<keyword evidence="1" id="KW-0436">Ligase</keyword>
<accession>G4D407</accession>
<dbReference type="PANTHER" id="PTHR10099:SF1">
    <property type="entry name" value="PHOSPHORIBOSYLFORMYLGLYCINAMIDINE SYNTHASE"/>
    <property type="match status" value="1"/>
</dbReference>
<evidence type="ECO:0000313" key="1">
    <source>
        <dbReference type="EMBL" id="EGY79745.1"/>
    </source>
</evidence>
<organism evidence="1 2">
    <name type="scientific">Peptoniphilus indolicus ATCC 29427</name>
    <dbReference type="NCBI Taxonomy" id="997350"/>
    <lineage>
        <taxon>Bacteria</taxon>
        <taxon>Bacillati</taxon>
        <taxon>Bacillota</taxon>
        <taxon>Tissierellia</taxon>
        <taxon>Tissierellales</taxon>
        <taxon>Peptoniphilaceae</taxon>
        <taxon>Peptoniphilus</taxon>
    </lineage>
</organism>
<sequence length="190" mass="21046">MGDEPDGSGKFIANVIRSPKVKEAIEYMLKENDGLILGICNGFQALIKTGLLPDGEIKELGEDDPTLTFNTVGRHIACLVDTKVLTTNSPWLSTLEENKSYKVPISHGEGRLVGSEECVRSLFENEQVVAMYEDCPNGSVLNIESLISKDGKILGKMGHSERVDSDLYKNIEGIEYQNIFRAGVEYFKEK</sequence>
<dbReference type="SUPFAM" id="SSF52317">
    <property type="entry name" value="Class I glutamine amidotransferase-like"/>
    <property type="match status" value="1"/>
</dbReference>
<dbReference type="AlphaFoldDB" id="G4D407"/>
<keyword evidence="2" id="KW-1185">Reference proteome</keyword>
<dbReference type="PATRIC" id="fig|997350.3.peg.1091"/>
<proteinExistence type="predicted"/>
<protein>
    <submittedName>
        <fullName evidence="1">Phosphoribosylformylglycinamidine synthase II</fullName>
        <ecNumber evidence="1">6.3.5.3</ecNumber>
    </submittedName>
</protein>
<dbReference type="Proteomes" id="UP000003422">
    <property type="component" value="Unassembled WGS sequence"/>
</dbReference>
<dbReference type="HOGENOM" id="CLU_1452475_0_0_9"/>
<dbReference type="EMBL" id="AGBB01000109">
    <property type="protein sequence ID" value="EGY79745.1"/>
    <property type="molecule type" value="Genomic_DNA"/>
</dbReference>
<dbReference type="STRING" id="997350.HMPREF9129_1137"/>
<gene>
    <name evidence="1" type="primary">purL</name>
    <name evidence="1" type="ORF">HMPREF9129_1137</name>
</gene>
<dbReference type="Pfam" id="PF13507">
    <property type="entry name" value="GATase_5"/>
    <property type="match status" value="1"/>
</dbReference>
<comment type="caution">
    <text evidence="1">The sequence shown here is derived from an EMBL/GenBank/DDBJ whole genome shotgun (WGS) entry which is preliminary data.</text>
</comment>
<dbReference type="SMART" id="SM01211">
    <property type="entry name" value="GATase_5"/>
    <property type="match status" value="1"/>
</dbReference>
<dbReference type="GO" id="GO:0004642">
    <property type="term" value="F:phosphoribosylformylglycinamidine synthase activity"/>
    <property type="evidence" value="ECO:0007669"/>
    <property type="project" value="UniProtKB-EC"/>
</dbReference>
<dbReference type="GO" id="GO:0005737">
    <property type="term" value="C:cytoplasm"/>
    <property type="evidence" value="ECO:0007669"/>
    <property type="project" value="TreeGrafter"/>
</dbReference>
<dbReference type="InterPro" id="IPR029062">
    <property type="entry name" value="Class_I_gatase-like"/>
</dbReference>
<evidence type="ECO:0000313" key="2">
    <source>
        <dbReference type="Proteomes" id="UP000003422"/>
    </source>
</evidence>
<dbReference type="PROSITE" id="PS51273">
    <property type="entry name" value="GATASE_TYPE_1"/>
    <property type="match status" value="1"/>
</dbReference>